<sequence length="66" mass="7216">MQNDNRSEIRKAISLALGAAMALAGAAGFLWMFFFVVEPVKILIWMAPIGVMATGIAILYDDLRKS</sequence>
<dbReference type="Proteomes" id="UP000823773">
    <property type="component" value="Unassembled WGS sequence"/>
</dbReference>
<proteinExistence type="predicted"/>
<protein>
    <submittedName>
        <fullName evidence="1">Uncharacterized protein</fullName>
    </submittedName>
</protein>
<organism evidence="1 2">
    <name type="scientific">Ensifer adhaerens</name>
    <name type="common">Sinorhizobium morelense</name>
    <dbReference type="NCBI Taxonomy" id="106592"/>
    <lineage>
        <taxon>Bacteria</taxon>
        <taxon>Pseudomonadati</taxon>
        <taxon>Pseudomonadota</taxon>
        <taxon>Alphaproteobacteria</taxon>
        <taxon>Hyphomicrobiales</taxon>
        <taxon>Rhizobiaceae</taxon>
        <taxon>Sinorhizobium/Ensifer group</taxon>
        <taxon>Ensifer</taxon>
    </lineage>
</organism>
<accession>A0ACC5SV78</accession>
<gene>
    <name evidence="1" type="ORF">J2Z19_002376</name>
</gene>
<reference evidence="1" key="1">
    <citation type="submission" date="2021-03" db="EMBL/GenBank/DDBJ databases">
        <title>Genomic Encyclopedia of Type Strains, Phase IV (KMG-IV): sequencing the most valuable type-strain genomes for metagenomic binning, comparative biology and taxonomic classification.</title>
        <authorList>
            <person name="Goeker M."/>
        </authorList>
    </citation>
    <scope>NUCLEOTIDE SEQUENCE</scope>
    <source>
        <strain evidence="1">DSM 18131</strain>
    </source>
</reference>
<dbReference type="EMBL" id="JAGGJR010000003">
    <property type="protein sequence ID" value="MBP1872664.1"/>
    <property type="molecule type" value="Genomic_DNA"/>
</dbReference>
<evidence type="ECO:0000313" key="1">
    <source>
        <dbReference type="EMBL" id="MBP1872664.1"/>
    </source>
</evidence>
<comment type="caution">
    <text evidence="1">The sequence shown here is derived from an EMBL/GenBank/DDBJ whole genome shotgun (WGS) entry which is preliminary data.</text>
</comment>
<evidence type="ECO:0000313" key="2">
    <source>
        <dbReference type="Proteomes" id="UP000823773"/>
    </source>
</evidence>
<name>A0ACC5SV78_ENSAD</name>
<keyword evidence="2" id="KW-1185">Reference proteome</keyword>